<dbReference type="RefSeq" id="WP_022216698.1">
    <property type="nucleotide sequence ID" value="NZ_BLYL01000005.1"/>
</dbReference>
<dbReference type="NCBIfam" id="TIGR02849">
    <property type="entry name" value="spore_III_AD"/>
    <property type="match status" value="1"/>
</dbReference>
<evidence type="ECO:0000256" key="1">
    <source>
        <dbReference type="SAM" id="Phobius"/>
    </source>
</evidence>
<dbReference type="InterPro" id="IPR025664">
    <property type="entry name" value="Spore_III_AC/AD"/>
</dbReference>
<dbReference type="Proteomes" id="UP000660047">
    <property type="component" value="Unassembled WGS sequence"/>
</dbReference>
<name>A0AAI9K4B5_9FIRM</name>
<keyword evidence="1" id="KW-1133">Transmembrane helix</keyword>
<feature type="transmembrane region" description="Helical" evidence="1">
    <location>
        <begin position="27"/>
        <end position="44"/>
    </location>
</feature>
<feature type="transmembrane region" description="Helical" evidence="1">
    <location>
        <begin position="106"/>
        <end position="127"/>
    </location>
</feature>
<accession>A0AAI9K4B5</accession>
<sequence>MNLMAVSLAAVIVVLIAVKIKELDSGYGIVLSIAGCVMLMYFVVSRFRLIASYIDRLTAYVSVNISYIDVILKMIGIAYICRFSSDICKDAGCNAMASQVEMAGKITLILLSMPILMGVIDLVVTIVEG</sequence>
<dbReference type="AlphaFoldDB" id="A0AAI9K4B5"/>
<dbReference type="EMBL" id="BLYL01000005">
    <property type="protein sequence ID" value="GFO94108.1"/>
    <property type="molecule type" value="Genomic_DNA"/>
</dbReference>
<keyword evidence="1" id="KW-0472">Membrane</keyword>
<organism evidence="2 3">
    <name type="scientific">Coprococcus eutactus</name>
    <dbReference type="NCBI Taxonomy" id="33043"/>
    <lineage>
        <taxon>Bacteria</taxon>
        <taxon>Bacillati</taxon>
        <taxon>Bacillota</taxon>
        <taxon>Clostridia</taxon>
        <taxon>Lachnospirales</taxon>
        <taxon>Lachnospiraceae</taxon>
        <taxon>Coprococcus</taxon>
    </lineage>
</organism>
<dbReference type="Pfam" id="PF06686">
    <property type="entry name" value="SpoIIIAC"/>
    <property type="match status" value="1"/>
</dbReference>
<gene>
    <name evidence="2" type="ORF">COEU31_11540</name>
</gene>
<comment type="caution">
    <text evidence="2">The sequence shown here is derived from an EMBL/GenBank/DDBJ whole genome shotgun (WGS) entry which is preliminary data.</text>
</comment>
<evidence type="ECO:0000313" key="2">
    <source>
        <dbReference type="EMBL" id="GFO94108.1"/>
    </source>
</evidence>
<evidence type="ECO:0000313" key="3">
    <source>
        <dbReference type="Proteomes" id="UP000660047"/>
    </source>
</evidence>
<keyword evidence="1" id="KW-0812">Transmembrane</keyword>
<proteinExistence type="predicted"/>
<protein>
    <submittedName>
        <fullName evidence="2">Stage III sporulation protein AD</fullName>
    </submittedName>
</protein>
<dbReference type="InterPro" id="IPR014211">
    <property type="entry name" value="Spore_III_AD"/>
</dbReference>
<reference evidence="2" key="1">
    <citation type="submission" date="2020-06" db="EMBL/GenBank/DDBJ databases">
        <title>Characterization of fructooligosaccharide metabolism and fructooligosaccharide-degrading enzymes in human commensal butyrate producers.</title>
        <authorList>
            <person name="Tanno H."/>
            <person name="Fujii T."/>
            <person name="Hirano K."/>
            <person name="Maeno S."/>
            <person name="Tonozuka T."/>
            <person name="Sakamoto M."/>
            <person name="Ohkuma M."/>
            <person name="Tochio T."/>
            <person name="Endo A."/>
        </authorList>
    </citation>
    <scope>NUCLEOTIDE SEQUENCE</scope>
    <source>
        <strain evidence="2">JCM 31265</strain>
    </source>
</reference>